<evidence type="ECO:0000256" key="1">
    <source>
        <dbReference type="ARBA" id="ARBA00005322"/>
    </source>
</evidence>
<dbReference type="RefSeq" id="WP_377494907.1">
    <property type="nucleotide sequence ID" value="NZ_JBHMDO010000022.1"/>
</dbReference>
<reference evidence="9 10" key="1">
    <citation type="submission" date="2024-09" db="EMBL/GenBank/DDBJ databases">
        <authorList>
            <person name="Sun Q."/>
            <person name="Mori K."/>
        </authorList>
    </citation>
    <scope>NUCLEOTIDE SEQUENCE [LARGE SCALE GENOMIC DNA]</scope>
    <source>
        <strain evidence="9 10">TISTR 2452</strain>
    </source>
</reference>
<dbReference type="Pfam" id="PF04316">
    <property type="entry name" value="FlgM"/>
    <property type="match status" value="1"/>
</dbReference>
<proteinExistence type="inferred from homology"/>
<feature type="region of interest" description="Disordered" evidence="7">
    <location>
        <begin position="1"/>
        <end position="35"/>
    </location>
</feature>
<keyword evidence="4" id="KW-1005">Bacterial flagellum biogenesis</keyword>
<keyword evidence="10" id="KW-1185">Reference proteome</keyword>
<keyword evidence="9" id="KW-0969">Cilium</keyword>
<dbReference type="SUPFAM" id="SSF101498">
    <property type="entry name" value="Anti-sigma factor FlgM"/>
    <property type="match status" value="1"/>
</dbReference>
<comment type="similarity">
    <text evidence="1">Belongs to the FlgM family.</text>
</comment>
<gene>
    <name evidence="9" type="primary">flgM</name>
    <name evidence="9" type="ORF">ACFFSY_14055</name>
</gene>
<accession>A0ABV5KS31</accession>
<evidence type="ECO:0000256" key="7">
    <source>
        <dbReference type="SAM" id="MobiDB-lite"/>
    </source>
</evidence>
<dbReference type="EMBL" id="JBHMDO010000022">
    <property type="protein sequence ID" value="MFB9327048.1"/>
    <property type="molecule type" value="Genomic_DNA"/>
</dbReference>
<keyword evidence="6" id="KW-0804">Transcription</keyword>
<evidence type="ECO:0000259" key="8">
    <source>
        <dbReference type="Pfam" id="PF04316"/>
    </source>
</evidence>
<name>A0ABV5KS31_9BACL</name>
<evidence type="ECO:0000256" key="6">
    <source>
        <dbReference type="ARBA" id="ARBA00023163"/>
    </source>
</evidence>
<evidence type="ECO:0000313" key="10">
    <source>
        <dbReference type="Proteomes" id="UP001589747"/>
    </source>
</evidence>
<keyword evidence="9" id="KW-0282">Flagellum</keyword>
<comment type="caution">
    <text evidence="9">The sequence shown here is derived from an EMBL/GenBank/DDBJ whole genome shotgun (WGS) entry which is preliminary data.</text>
</comment>
<protein>
    <recommendedName>
        <fullName evidence="2">Negative regulator of flagellin synthesis</fullName>
    </recommendedName>
</protein>
<evidence type="ECO:0000256" key="4">
    <source>
        <dbReference type="ARBA" id="ARBA00022795"/>
    </source>
</evidence>
<evidence type="ECO:0000256" key="2">
    <source>
        <dbReference type="ARBA" id="ARBA00017823"/>
    </source>
</evidence>
<keyword evidence="9" id="KW-0966">Cell projection</keyword>
<dbReference type="Proteomes" id="UP001589747">
    <property type="component" value="Unassembled WGS sequence"/>
</dbReference>
<feature type="domain" description="Anti-sigma-28 factor FlgM C-terminal" evidence="8">
    <location>
        <begin position="34"/>
        <end position="84"/>
    </location>
</feature>
<keyword evidence="5" id="KW-0805">Transcription regulation</keyword>
<keyword evidence="3" id="KW-0678">Repressor</keyword>
<dbReference type="InterPro" id="IPR007412">
    <property type="entry name" value="FlgM"/>
</dbReference>
<evidence type="ECO:0000256" key="3">
    <source>
        <dbReference type="ARBA" id="ARBA00022491"/>
    </source>
</evidence>
<evidence type="ECO:0000256" key="5">
    <source>
        <dbReference type="ARBA" id="ARBA00023015"/>
    </source>
</evidence>
<evidence type="ECO:0000313" key="9">
    <source>
        <dbReference type="EMBL" id="MFB9327048.1"/>
    </source>
</evidence>
<dbReference type="NCBIfam" id="TIGR03824">
    <property type="entry name" value="FlgM_jcvi"/>
    <property type="match status" value="1"/>
</dbReference>
<sequence>MKINDMRRVSGVNPYQKQNEARATGNTERKQQKDEVKFSAEAMEMLSTSRSNDAERTQRIQELKAQVASGTYHVDAGKLADKVLPFIR</sequence>
<dbReference type="InterPro" id="IPR031316">
    <property type="entry name" value="FlgM_C"/>
</dbReference>
<dbReference type="InterPro" id="IPR035890">
    <property type="entry name" value="Anti-sigma-28_factor_FlgM_sf"/>
</dbReference>
<organism evidence="9 10">
    <name type="scientific">Paenibacillus aurantiacus</name>
    <dbReference type="NCBI Taxonomy" id="1936118"/>
    <lineage>
        <taxon>Bacteria</taxon>
        <taxon>Bacillati</taxon>
        <taxon>Bacillota</taxon>
        <taxon>Bacilli</taxon>
        <taxon>Bacillales</taxon>
        <taxon>Paenibacillaceae</taxon>
        <taxon>Paenibacillus</taxon>
    </lineage>
</organism>